<protein>
    <submittedName>
        <fullName evidence="2">Uncharacterized protein</fullName>
    </submittedName>
</protein>
<proteinExistence type="predicted"/>
<name>A0AAV8X007_9CUCU</name>
<comment type="caution">
    <text evidence="2">The sequence shown here is derived from an EMBL/GenBank/DDBJ whole genome shotgun (WGS) entry which is preliminary data.</text>
</comment>
<accession>A0AAV8X007</accession>
<organism evidence="2 3">
    <name type="scientific">Rhamnusium bicolor</name>
    <dbReference type="NCBI Taxonomy" id="1586634"/>
    <lineage>
        <taxon>Eukaryota</taxon>
        <taxon>Metazoa</taxon>
        <taxon>Ecdysozoa</taxon>
        <taxon>Arthropoda</taxon>
        <taxon>Hexapoda</taxon>
        <taxon>Insecta</taxon>
        <taxon>Pterygota</taxon>
        <taxon>Neoptera</taxon>
        <taxon>Endopterygota</taxon>
        <taxon>Coleoptera</taxon>
        <taxon>Polyphaga</taxon>
        <taxon>Cucujiformia</taxon>
        <taxon>Chrysomeloidea</taxon>
        <taxon>Cerambycidae</taxon>
        <taxon>Lepturinae</taxon>
        <taxon>Rhagiini</taxon>
        <taxon>Rhamnusium</taxon>
    </lineage>
</organism>
<keyword evidence="3" id="KW-1185">Reference proteome</keyword>
<dbReference type="Proteomes" id="UP001162156">
    <property type="component" value="Unassembled WGS sequence"/>
</dbReference>
<evidence type="ECO:0000256" key="1">
    <source>
        <dbReference type="SAM" id="MobiDB-lite"/>
    </source>
</evidence>
<feature type="compositionally biased region" description="Basic and acidic residues" evidence="1">
    <location>
        <begin position="80"/>
        <end position="90"/>
    </location>
</feature>
<evidence type="ECO:0000313" key="2">
    <source>
        <dbReference type="EMBL" id="KAJ8932288.1"/>
    </source>
</evidence>
<reference evidence="2" key="1">
    <citation type="journal article" date="2023" name="Insect Mol. Biol.">
        <title>Genome sequencing provides insights into the evolution of gene families encoding plant cell wall-degrading enzymes in longhorned beetles.</title>
        <authorList>
            <person name="Shin N.R."/>
            <person name="Okamura Y."/>
            <person name="Kirsch R."/>
            <person name="Pauchet Y."/>
        </authorList>
    </citation>
    <scope>NUCLEOTIDE SEQUENCE</scope>
    <source>
        <strain evidence="2">RBIC_L_NR</strain>
    </source>
</reference>
<gene>
    <name evidence="2" type="ORF">NQ314_014780</name>
</gene>
<evidence type="ECO:0000313" key="3">
    <source>
        <dbReference type="Proteomes" id="UP001162156"/>
    </source>
</evidence>
<feature type="region of interest" description="Disordered" evidence="1">
    <location>
        <begin position="63"/>
        <end position="108"/>
    </location>
</feature>
<sequence length="108" mass="11760">MAGKSENFKAINEEGKSLTSLDTISSTIESNERDEILTVQSNKYDITNNNNISITGHIVYYSSTADSPFDDSDADPNYARSEKSESHKGSSADSISSSSKHNTETESE</sequence>
<dbReference type="AlphaFoldDB" id="A0AAV8X007"/>
<dbReference type="EMBL" id="JANEYF010004067">
    <property type="protein sequence ID" value="KAJ8932288.1"/>
    <property type="molecule type" value="Genomic_DNA"/>
</dbReference>